<evidence type="ECO:0000313" key="3">
    <source>
        <dbReference type="Proteomes" id="UP000749334"/>
    </source>
</evidence>
<dbReference type="EMBL" id="DYVQ01000024">
    <property type="protein sequence ID" value="HJF73159.1"/>
    <property type="molecule type" value="Genomic_DNA"/>
</dbReference>
<organism evidence="2 3">
    <name type="scientific">Gallibacterium anatis</name>
    <dbReference type="NCBI Taxonomy" id="750"/>
    <lineage>
        <taxon>Bacteria</taxon>
        <taxon>Pseudomonadati</taxon>
        <taxon>Pseudomonadota</taxon>
        <taxon>Gammaproteobacteria</taxon>
        <taxon>Pasteurellales</taxon>
        <taxon>Pasteurellaceae</taxon>
        <taxon>Gallibacterium</taxon>
    </lineage>
</organism>
<keyword evidence="1" id="KW-1133">Transmembrane helix</keyword>
<accession>A0A921L0U6</accession>
<protein>
    <submittedName>
        <fullName evidence="2">Uncharacterized protein</fullName>
    </submittedName>
</protein>
<keyword evidence="1" id="KW-0472">Membrane</keyword>
<proteinExistence type="predicted"/>
<feature type="transmembrane region" description="Helical" evidence="1">
    <location>
        <begin position="6"/>
        <end position="27"/>
    </location>
</feature>
<feature type="transmembrane region" description="Helical" evidence="1">
    <location>
        <begin position="47"/>
        <end position="65"/>
    </location>
</feature>
<evidence type="ECO:0000313" key="2">
    <source>
        <dbReference type="EMBL" id="HJF73159.1"/>
    </source>
</evidence>
<keyword evidence="1" id="KW-0812">Transmembrane</keyword>
<dbReference type="AlphaFoldDB" id="A0A921L0U6"/>
<evidence type="ECO:0000256" key="1">
    <source>
        <dbReference type="SAM" id="Phobius"/>
    </source>
</evidence>
<feature type="transmembrane region" description="Helical" evidence="1">
    <location>
        <begin position="71"/>
        <end position="91"/>
    </location>
</feature>
<sequence length="93" mass="10604">MFSILLIFFCVLIVIFGVVFVPLGLLFGMVLGTKDQYEFAVTRKEKVQALLTPLMLASPFIYYNFINNSLWQAALSLLFIPIVIEAIFTHIEK</sequence>
<reference evidence="2" key="2">
    <citation type="submission" date="2021-09" db="EMBL/GenBank/DDBJ databases">
        <authorList>
            <person name="Gilroy R."/>
        </authorList>
    </citation>
    <scope>NUCLEOTIDE SEQUENCE</scope>
    <source>
        <strain evidence="2">ChiHjej11B10-15683</strain>
    </source>
</reference>
<gene>
    <name evidence="2" type="ORF">K8W15_02995</name>
</gene>
<dbReference type="RefSeq" id="WP_409026019.1">
    <property type="nucleotide sequence ID" value="NZ_CP127829.1"/>
</dbReference>
<comment type="caution">
    <text evidence="2">The sequence shown here is derived from an EMBL/GenBank/DDBJ whole genome shotgun (WGS) entry which is preliminary data.</text>
</comment>
<name>A0A921L0U6_9PAST</name>
<reference evidence="2" key="1">
    <citation type="journal article" date="2021" name="PeerJ">
        <title>Extensive microbial diversity within the chicken gut microbiome revealed by metagenomics and culture.</title>
        <authorList>
            <person name="Gilroy R."/>
            <person name="Ravi A."/>
            <person name="Getino M."/>
            <person name="Pursley I."/>
            <person name="Horton D.L."/>
            <person name="Alikhan N.F."/>
            <person name="Baker D."/>
            <person name="Gharbi K."/>
            <person name="Hall N."/>
            <person name="Watson M."/>
            <person name="Adriaenssens E.M."/>
            <person name="Foster-Nyarko E."/>
            <person name="Jarju S."/>
            <person name="Secka A."/>
            <person name="Antonio M."/>
            <person name="Oren A."/>
            <person name="Chaudhuri R.R."/>
            <person name="La Ragione R."/>
            <person name="Hildebrand F."/>
            <person name="Pallen M.J."/>
        </authorList>
    </citation>
    <scope>NUCLEOTIDE SEQUENCE</scope>
    <source>
        <strain evidence="2">ChiHjej11B10-15683</strain>
    </source>
</reference>
<dbReference type="Proteomes" id="UP000749334">
    <property type="component" value="Unassembled WGS sequence"/>
</dbReference>